<evidence type="ECO:0008006" key="4">
    <source>
        <dbReference type="Google" id="ProtNLM"/>
    </source>
</evidence>
<name>A0A918AJG1_9PSEU</name>
<dbReference type="AlphaFoldDB" id="A0A918AJG1"/>
<feature type="compositionally biased region" description="Low complexity" evidence="1">
    <location>
        <begin position="44"/>
        <end position="53"/>
    </location>
</feature>
<dbReference type="EMBL" id="BMRG01000003">
    <property type="protein sequence ID" value="GGP49929.1"/>
    <property type="molecule type" value="Genomic_DNA"/>
</dbReference>
<gene>
    <name evidence="2" type="ORF">GCM10010185_22650</name>
</gene>
<accession>A0A918AJG1</accession>
<organism evidence="2 3">
    <name type="scientific">Saccharothrix coeruleofusca</name>
    <dbReference type="NCBI Taxonomy" id="33919"/>
    <lineage>
        <taxon>Bacteria</taxon>
        <taxon>Bacillati</taxon>
        <taxon>Actinomycetota</taxon>
        <taxon>Actinomycetes</taxon>
        <taxon>Pseudonocardiales</taxon>
        <taxon>Pseudonocardiaceae</taxon>
        <taxon>Saccharothrix</taxon>
    </lineage>
</organism>
<dbReference type="Proteomes" id="UP000639606">
    <property type="component" value="Unassembled WGS sequence"/>
</dbReference>
<reference evidence="2" key="2">
    <citation type="submission" date="2020-09" db="EMBL/GenBank/DDBJ databases">
        <authorList>
            <person name="Sun Q."/>
            <person name="Ohkuma M."/>
        </authorList>
    </citation>
    <scope>NUCLEOTIDE SEQUENCE</scope>
    <source>
        <strain evidence="2">JCM 3313</strain>
    </source>
</reference>
<evidence type="ECO:0000313" key="2">
    <source>
        <dbReference type="EMBL" id="GGP49929.1"/>
    </source>
</evidence>
<evidence type="ECO:0000313" key="3">
    <source>
        <dbReference type="Proteomes" id="UP000639606"/>
    </source>
</evidence>
<keyword evidence="3" id="KW-1185">Reference proteome</keyword>
<comment type="caution">
    <text evidence="2">The sequence shown here is derived from an EMBL/GenBank/DDBJ whole genome shotgun (WGS) entry which is preliminary data.</text>
</comment>
<reference evidence="2" key="1">
    <citation type="journal article" date="2014" name="Int. J. Syst. Evol. Microbiol.">
        <title>Complete genome sequence of Corynebacterium casei LMG S-19264T (=DSM 44701T), isolated from a smear-ripened cheese.</title>
        <authorList>
            <consortium name="US DOE Joint Genome Institute (JGI-PGF)"/>
            <person name="Walter F."/>
            <person name="Albersmeier A."/>
            <person name="Kalinowski J."/>
            <person name="Ruckert C."/>
        </authorList>
    </citation>
    <scope>NUCLEOTIDE SEQUENCE</scope>
    <source>
        <strain evidence="2">JCM 3313</strain>
    </source>
</reference>
<evidence type="ECO:0000256" key="1">
    <source>
        <dbReference type="SAM" id="MobiDB-lite"/>
    </source>
</evidence>
<proteinExistence type="predicted"/>
<feature type="region of interest" description="Disordered" evidence="1">
    <location>
        <begin position="1"/>
        <end position="53"/>
    </location>
</feature>
<protein>
    <recommendedName>
        <fullName evidence="4">MmyB-like transcription regulator ligand binding domain-containing protein</fullName>
    </recommendedName>
</protein>
<sequence length="111" mass="11390">MPGQLAGAPGLRREELAEPFPRARAAAGAEPDHQPVRPGGLGSGSRAAASATASAISRRSAIPSWGDLTLECDVLTVAGVDLRIVTYTAAPGTSDADQLDLLRASRLSEAR</sequence>